<feature type="compositionally biased region" description="Low complexity" evidence="1">
    <location>
        <begin position="186"/>
        <end position="195"/>
    </location>
</feature>
<dbReference type="OrthoDB" id="5917212at2759"/>
<organism evidence="2 3">
    <name type="scientific">Schistosoma japonicum</name>
    <name type="common">Blood fluke</name>
    <dbReference type="NCBI Taxonomy" id="6182"/>
    <lineage>
        <taxon>Eukaryota</taxon>
        <taxon>Metazoa</taxon>
        <taxon>Spiralia</taxon>
        <taxon>Lophotrochozoa</taxon>
        <taxon>Platyhelminthes</taxon>
        <taxon>Trematoda</taxon>
        <taxon>Digenea</taxon>
        <taxon>Strigeidida</taxon>
        <taxon>Schistosomatoidea</taxon>
        <taxon>Schistosomatidae</taxon>
        <taxon>Schistosoma</taxon>
    </lineage>
</organism>
<dbReference type="Proteomes" id="UP000311919">
    <property type="component" value="Unassembled WGS sequence"/>
</dbReference>
<dbReference type="AlphaFoldDB" id="A0A4Z2DM09"/>
<proteinExistence type="predicted"/>
<comment type="caution">
    <text evidence="2">The sequence shown here is derived from an EMBL/GenBank/DDBJ whole genome shotgun (WGS) entry which is preliminary data.</text>
</comment>
<dbReference type="STRING" id="6182.A0A4Z2DM09"/>
<dbReference type="EMBL" id="SKCS01000093">
    <property type="protein sequence ID" value="TNN17452.1"/>
    <property type="molecule type" value="Genomic_DNA"/>
</dbReference>
<evidence type="ECO:0000256" key="1">
    <source>
        <dbReference type="SAM" id="MobiDB-lite"/>
    </source>
</evidence>
<keyword evidence="3" id="KW-1185">Reference proteome</keyword>
<evidence type="ECO:0008006" key="4">
    <source>
        <dbReference type="Google" id="ProtNLM"/>
    </source>
</evidence>
<feature type="compositionally biased region" description="Basic and acidic residues" evidence="1">
    <location>
        <begin position="176"/>
        <end position="185"/>
    </location>
</feature>
<sequence>METSKQACIVPDYEYKGNELDPKISYSKSCFDKIDVPHLPHVNESKVPNGYEEIYSPTGSISSSDSVEIPYDIPDGQKFHDLGAYIDSVVIAYNNESLNPCTQSCHKEVNRMENPELSESDFDMIHDAPTNADTTDASNLFNDLYTGENFVEEFADFVSDGPVDENWAAFPSEVHQDTVDVEDNKSSQLNSSNSLELNDNEDFGDFTHFSPTVVSVPITNMNIVSNCEHPRERQPSSPGILERLLQKLEPSLDKAFGPNLDYHIGQNPLTETTAKIDTLGATINSSVDISSSNRVSLSQVSITSVSNNRIWSRLCSPDRLPEIHRQWWKSPIFMSYLNAIDVNPQNAIPAFASQLRLLEPIRLSSQNSHKTTTSNDNLTSQEDHMNTLLPTLTVNDKSSPDNLIYNNNCIDTESKTNQVLDLDFFETREIGKKSNSNLTNGSANKHSALTDLEAELSAFTIPSPTPPSLTIETDLKLFEINKRSTLSESVRSTLNRLPMINYMRSKRLMFPVQQQTQQQNKD</sequence>
<protein>
    <recommendedName>
        <fullName evidence="4">Aftiphilin</fullName>
    </recommendedName>
</protein>
<evidence type="ECO:0000313" key="2">
    <source>
        <dbReference type="EMBL" id="TNN17452.1"/>
    </source>
</evidence>
<name>A0A4Z2DM09_SCHJA</name>
<accession>A0A4Z2DM09</accession>
<evidence type="ECO:0000313" key="3">
    <source>
        <dbReference type="Proteomes" id="UP000311919"/>
    </source>
</evidence>
<gene>
    <name evidence="2" type="ORF">EWB00_011168</name>
</gene>
<reference evidence="2 3" key="1">
    <citation type="submission" date="2019-03" db="EMBL/GenBank/DDBJ databases">
        <title>An improved genome assembly of the fluke Schistosoma japonicum.</title>
        <authorList>
            <person name="Hu W."/>
            <person name="Luo F."/>
            <person name="Yin M."/>
            <person name="Mo X."/>
            <person name="Sun C."/>
            <person name="Wu Q."/>
            <person name="Zhu B."/>
            <person name="Xiang M."/>
            <person name="Wang J."/>
            <person name="Wang Y."/>
            <person name="Zhang T."/>
            <person name="Xu B."/>
            <person name="Zheng H."/>
            <person name="Feng Z."/>
        </authorList>
    </citation>
    <scope>NUCLEOTIDE SEQUENCE [LARGE SCALE GENOMIC DNA]</scope>
    <source>
        <strain evidence="2">HuSjv2</strain>
        <tissue evidence="2">Worms</tissue>
    </source>
</reference>
<feature type="region of interest" description="Disordered" evidence="1">
    <location>
        <begin position="176"/>
        <end position="195"/>
    </location>
</feature>